<feature type="transmembrane region" description="Helical" evidence="2">
    <location>
        <begin position="310"/>
        <end position="331"/>
    </location>
</feature>
<evidence type="ECO:0000313" key="5">
    <source>
        <dbReference type="Proteomes" id="UP000076580"/>
    </source>
</evidence>
<accession>A0A151GBL6</accession>
<evidence type="ECO:0000259" key="3">
    <source>
        <dbReference type="Pfam" id="PF24800"/>
    </source>
</evidence>
<feature type="transmembrane region" description="Helical" evidence="2">
    <location>
        <begin position="243"/>
        <end position="266"/>
    </location>
</feature>
<dbReference type="AlphaFoldDB" id="A0A151GBL6"/>
<reference evidence="4 5" key="1">
    <citation type="journal article" date="2016" name="Sci. Rep.">
        <title>Insights into Adaptations to a Near-Obligate Nematode Endoparasitic Lifestyle from the Finished Genome of Drechmeria coniospora.</title>
        <authorList>
            <person name="Zhang L."/>
            <person name="Zhou Z."/>
            <person name="Guo Q."/>
            <person name="Fokkens L."/>
            <person name="Miskei M."/>
            <person name="Pocsi I."/>
            <person name="Zhang W."/>
            <person name="Chen M."/>
            <person name="Wang L."/>
            <person name="Sun Y."/>
            <person name="Donzelli B.G."/>
            <person name="Gibson D.M."/>
            <person name="Nelson D.R."/>
            <person name="Luo J.G."/>
            <person name="Rep M."/>
            <person name="Liu H."/>
            <person name="Yang S."/>
            <person name="Wang J."/>
            <person name="Krasnoff S.B."/>
            <person name="Xu Y."/>
            <person name="Molnar I."/>
            <person name="Lin M."/>
        </authorList>
    </citation>
    <scope>NUCLEOTIDE SEQUENCE [LARGE SCALE GENOMIC DNA]</scope>
    <source>
        <strain evidence="4 5">ARSEF 6962</strain>
    </source>
</reference>
<dbReference type="GeneID" id="63719042"/>
<feature type="transmembrane region" description="Helical" evidence="2">
    <location>
        <begin position="98"/>
        <end position="118"/>
    </location>
</feature>
<feature type="transmembrane region" description="Helical" evidence="2">
    <location>
        <begin position="161"/>
        <end position="184"/>
    </location>
</feature>
<feature type="region of interest" description="Disordered" evidence="1">
    <location>
        <begin position="340"/>
        <end position="366"/>
    </location>
</feature>
<dbReference type="RefSeq" id="XP_040653793.1">
    <property type="nucleotide sequence ID" value="XM_040803689.1"/>
</dbReference>
<feature type="domain" description="DUF7702" evidence="3">
    <location>
        <begin position="92"/>
        <end position="335"/>
    </location>
</feature>
<dbReference type="Proteomes" id="UP000076580">
    <property type="component" value="Chromosome 03"/>
</dbReference>
<feature type="transmembrane region" description="Helical" evidence="2">
    <location>
        <begin position="130"/>
        <end position="149"/>
    </location>
</feature>
<sequence length="381" mass="41649">MASMSEWDRNAAALGPPTSLAGGTRRARPFHPALLSVGLSLSGVGGVKDDCYTYGGRPEFQLVLGPHSQAIDHHPITLTSPLTDGSQVIMYLDTYERIAIACIVFYSFALIGGIALCFKHGAHKSAGWRFLIILALARLIGQSMLLGTIDDPTNESLYIGWNTLNGLGLGPLVVMLLGLLGRVFEGITAVRHGNFIWRPQFTRLVELLMLVGFILIIVGGTQIDYEVQPSSAEVPAVQYSGLTVAGVAIFTAVTVILCIATSIVFFHWHDIPDGEHRIAVAVLISLPFVIVRLIYSCIEVYGDVVPSRWMYLGMFIIMEMIVVLICEALGFSLGKADERDMPPLPGQTDPEQADQEKQGGGLWFPGKRLLARRERRRGNLF</sequence>
<keyword evidence="2" id="KW-0472">Membrane</keyword>
<proteinExistence type="predicted"/>
<feature type="transmembrane region" description="Helical" evidence="2">
    <location>
        <begin position="204"/>
        <end position="223"/>
    </location>
</feature>
<evidence type="ECO:0000256" key="2">
    <source>
        <dbReference type="SAM" id="Phobius"/>
    </source>
</evidence>
<dbReference type="EMBL" id="LAYC01000003">
    <property type="protein sequence ID" value="KYK54441.1"/>
    <property type="molecule type" value="Genomic_DNA"/>
</dbReference>
<dbReference type="PANTHER" id="PTHR42109:SF2">
    <property type="entry name" value="INTEGRAL MEMBRANE PROTEIN"/>
    <property type="match status" value="1"/>
</dbReference>
<organism evidence="4 5">
    <name type="scientific">Drechmeria coniospora</name>
    <name type="common">Nematophagous fungus</name>
    <name type="synonym">Meria coniospora</name>
    <dbReference type="NCBI Taxonomy" id="98403"/>
    <lineage>
        <taxon>Eukaryota</taxon>
        <taxon>Fungi</taxon>
        <taxon>Dikarya</taxon>
        <taxon>Ascomycota</taxon>
        <taxon>Pezizomycotina</taxon>
        <taxon>Sordariomycetes</taxon>
        <taxon>Hypocreomycetidae</taxon>
        <taxon>Hypocreales</taxon>
        <taxon>Ophiocordycipitaceae</taxon>
        <taxon>Drechmeria</taxon>
    </lineage>
</organism>
<dbReference type="PANTHER" id="PTHR42109">
    <property type="entry name" value="UNPLACED GENOMIC SCAFFOLD UM_SCAF_CONTIG_1.265, WHOLE GENOME SHOTGUN SEQUENCE"/>
    <property type="match status" value="1"/>
</dbReference>
<name>A0A151GBL6_DRECN</name>
<feature type="transmembrane region" description="Helical" evidence="2">
    <location>
        <begin position="278"/>
        <end position="298"/>
    </location>
</feature>
<dbReference type="InterPro" id="IPR056119">
    <property type="entry name" value="DUF7702"/>
</dbReference>
<keyword evidence="2" id="KW-1133">Transmembrane helix</keyword>
<evidence type="ECO:0000313" key="4">
    <source>
        <dbReference type="EMBL" id="KYK54441.1"/>
    </source>
</evidence>
<gene>
    <name evidence="4" type="ORF">DCS_06399</name>
</gene>
<dbReference type="Pfam" id="PF24800">
    <property type="entry name" value="DUF7702"/>
    <property type="match status" value="1"/>
</dbReference>
<keyword evidence="2" id="KW-0812">Transmembrane</keyword>
<evidence type="ECO:0000256" key="1">
    <source>
        <dbReference type="SAM" id="MobiDB-lite"/>
    </source>
</evidence>
<dbReference type="STRING" id="98403.A0A151GBL6"/>
<keyword evidence="5" id="KW-1185">Reference proteome</keyword>
<dbReference type="InParanoid" id="A0A151GBL6"/>
<comment type="caution">
    <text evidence="4">The sequence shown here is derived from an EMBL/GenBank/DDBJ whole genome shotgun (WGS) entry which is preliminary data.</text>
</comment>
<protein>
    <recommendedName>
        <fullName evidence="3">DUF7702 domain-containing protein</fullName>
    </recommendedName>
</protein>